<evidence type="ECO:0000313" key="2">
    <source>
        <dbReference type="Proteomes" id="UP000784294"/>
    </source>
</evidence>
<evidence type="ECO:0000313" key="1">
    <source>
        <dbReference type="EMBL" id="VEL16615.1"/>
    </source>
</evidence>
<name>A0A448WP98_9PLAT</name>
<accession>A0A448WP98</accession>
<gene>
    <name evidence="1" type="ORF">PXEA_LOCUS10055</name>
</gene>
<dbReference type="AlphaFoldDB" id="A0A448WP98"/>
<keyword evidence="2" id="KW-1185">Reference proteome</keyword>
<reference evidence="1" key="1">
    <citation type="submission" date="2018-11" db="EMBL/GenBank/DDBJ databases">
        <authorList>
            <consortium name="Pathogen Informatics"/>
        </authorList>
    </citation>
    <scope>NUCLEOTIDE SEQUENCE</scope>
</reference>
<organism evidence="1 2">
    <name type="scientific">Protopolystoma xenopodis</name>
    <dbReference type="NCBI Taxonomy" id="117903"/>
    <lineage>
        <taxon>Eukaryota</taxon>
        <taxon>Metazoa</taxon>
        <taxon>Spiralia</taxon>
        <taxon>Lophotrochozoa</taxon>
        <taxon>Platyhelminthes</taxon>
        <taxon>Monogenea</taxon>
        <taxon>Polyopisthocotylea</taxon>
        <taxon>Polystomatidea</taxon>
        <taxon>Polystomatidae</taxon>
        <taxon>Protopolystoma</taxon>
    </lineage>
</organism>
<dbReference type="Proteomes" id="UP000784294">
    <property type="component" value="Unassembled WGS sequence"/>
</dbReference>
<dbReference type="EMBL" id="CAAALY010029183">
    <property type="protein sequence ID" value="VEL16615.1"/>
    <property type="molecule type" value="Genomic_DNA"/>
</dbReference>
<protein>
    <submittedName>
        <fullName evidence="1">Uncharacterized protein</fullName>
    </submittedName>
</protein>
<comment type="caution">
    <text evidence="1">The sequence shown here is derived from an EMBL/GenBank/DDBJ whole genome shotgun (WGS) entry which is preliminary data.</text>
</comment>
<sequence>MAKLTDDADYDAGENEFVAWCGEWQNSLMMPTTMPAKRRRMYQVHGRMLEIKTTTMADDFGLDAFYIVSLNTRPSCSTHCLSFSLKRRVVLIHLLVSPETVVVDLCELVFGAPLCDPDESLPSFRLSCDGHRQSSTSRFTLIYQKQLSKKDDRLKAYLLLMVQFGQIAQ</sequence>
<proteinExistence type="predicted"/>